<dbReference type="InterPro" id="IPR018711">
    <property type="entry name" value="NAGPA"/>
</dbReference>
<accession>A0A2W5S797</accession>
<keyword evidence="1" id="KW-0732">Signal</keyword>
<dbReference type="Pfam" id="PF09992">
    <property type="entry name" value="NAGPA"/>
    <property type="match status" value="1"/>
</dbReference>
<dbReference type="Proteomes" id="UP000248975">
    <property type="component" value="Unassembled WGS sequence"/>
</dbReference>
<feature type="chain" id="PRO_5015878137" description="Phosphodiester glycosidase domain-containing protein" evidence="1">
    <location>
        <begin position="22"/>
        <end position="245"/>
    </location>
</feature>
<feature type="signal peptide" evidence="1">
    <location>
        <begin position="1"/>
        <end position="21"/>
    </location>
</feature>
<evidence type="ECO:0000313" key="4">
    <source>
        <dbReference type="Proteomes" id="UP000248975"/>
    </source>
</evidence>
<reference evidence="3 4" key="1">
    <citation type="submission" date="2017-08" db="EMBL/GenBank/DDBJ databases">
        <title>Infants hospitalized years apart are colonized by the same room-sourced microbial strains.</title>
        <authorList>
            <person name="Brooks B."/>
            <person name="Olm M.R."/>
            <person name="Firek B.A."/>
            <person name="Baker R."/>
            <person name="Thomas B.C."/>
            <person name="Morowitz M.J."/>
            <person name="Banfield J.F."/>
        </authorList>
    </citation>
    <scope>NUCLEOTIDE SEQUENCE [LARGE SCALE GENOMIC DNA]</scope>
    <source>
        <strain evidence="3">S2_003_000_R2_11</strain>
    </source>
</reference>
<dbReference type="EMBL" id="QFQS01000002">
    <property type="protein sequence ID" value="PZQ97796.1"/>
    <property type="molecule type" value="Genomic_DNA"/>
</dbReference>
<proteinExistence type="predicted"/>
<comment type="caution">
    <text evidence="3">The sequence shown here is derived from an EMBL/GenBank/DDBJ whole genome shotgun (WGS) entry which is preliminary data.</text>
</comment>
<gene>
    <name evidence="3" type="ORF">DI533_11595</name>
</gene>
<evidence type="ECO:0000256" key="1">
    <source>
        <dbReference type="SAM" id="SignalP"/>
    </source>
</evidence>
<evidence type="ECO:0000313" key="3">
    <source>
        <dbReference type="EMBL" id="PZQ97796.1"/>
    </source>
</evidence>
<name>A0A2W5S797_CERSP</name>
<organism evidence="3 4">
    <name type="scientific">Cereibacter sphaeroides</name>
    <name type="common">Rhodobacter sphaeroides</name>
    <dbReference type="NCBI Taxonomy" id="1063"/>
    <lineage>
        <taxon>Bacteria</taxon>
        <taxon>Pseudomonadati</taxon>
        <taxon>Pseudomonadota</taxon>
        <taxon>Alphaproteobacteria</taxon>
        <taxon>Rhodobacterales</taxon>
        <taxon>Paracoccaceae</taxon>
        <taxon>Cereibacter</taxon>
    </lineage>
</organism>
<protein>
    <recommendedName>
        <fullName evidence="2">Phosphodiester glycosidase domain-containing protein</fullName>
    </recommendedName>
</protein>
<sequence length="245" mass="26622">MRAIALLLFALWGAKVDPANANCRGMEWLGKTYTVCEVTAAQDVRLFQTAPDGETYGTFDRVNQALVAEGKTLGFAMNAGMYHPDRSPVGLMIEDGAQRSRIVTAAGPGNFGMRPNGVFCVGADGFQIVESRRFAKAPSDCRFATQSGPMLVIDGELHPRFIQNSPSRYVRNGVGVSADGQRAAFVISDSRVNFAEFAEFFRDGLKMPEALYFDGNISRLYAPDLGRNDFGFRMGPIVGLVVSKG</sequence>
<dbReference type="AlphaFoldDB" id="A0A2W5S797"/>
<evidence type="ECO:0000259" key="2">
    <source>
        <dbReference type="Pfam" id="PF09992"/>
    </source>
</evidence>
<feature type="domain" description="Phosphodiester glycosidase" evidence="2">
    <location>
        <begin position="75"/>
        <end position="219"/>
    </location>
</feature>